<feature type="region of interest" description="Disordered" evidence="1">
    <location>
        <begin position="225"/>
        <end position="257"/>
    </location>
</feature>
<gene>
    <name evidence="2" type="ORF">SO694_00130059</name>
</gene>
<proteinExistence type="predicted"/>
<sequence>MKDAPACAAGRFSGAGATYCGLCPSGQTSGEGSSGRVPVDAGSRAAGDGEGAHDDSTASSTMGDVDVSALAAERELALLRRFGQPVVEEQLPGTRAVRCVLDDRGVGVLSTHLSFFEEASGTAAIREVLDDPALHGSFDSLVKMQTTRRETNRVYAEGWRDVENGVRWTANKVVEEFPAVFPYPVHKRPAPPAGPPPEPEKSPYEKERGARIALNADFLASLGLGGGLAPTEEKKKKTVKKRKAEPPPEARAPRKQRILQGPLVRYVATFERYLLASAAGPDTIDDDDDDAERDAIRRAAAAVVHPHGPPTLRKVYLVPDAQREWAPIDGVAPPQDDDARAAVLALR</sequence>
<keyword evidence="3" id="KW-1185">Reference proteome</keyword>
<evidence type="ECO:0000256" key="1">
    <source>
        <dbReference type="SAM" id="MobiDB-lite"/>
    </source>
</evidence>
<name>A0ABR1GFF5_AURAN</name>
<organism evidence="2 3">
    <name type="scientific">Aureococcus anophagefferens</name>
    <name type="common">Harmful bloom alga</name>
    <dbReference type="NCBI Taxonomy" id="44056"/>
    <lineage>
        <taxon>Eukaryota</taxon>
        <taxon>Sar</taxon>
        <taxon>Stramenopiles</taxon>
        <taxon>Ochrophyta</taxon>
        <taxon>Pelagophyceae</taxon>
        <taxon>Pelagomonadales</taxon>
        <taxon>Pelagomonadaceae</taxon>
        <taxon>Aureococcus</taxon>
    </lineage>
</organism>
<dbReference type="EMBL" id="JBBJCI010000019">
    <property type="protein sequence ID" value="KAK7254730.1"/>
    <property type="molecule type" value="Genomic_DNA"/>
</dbReference>
<reference evidence="2 3" key="1">
    <citation type="submission" date="2024-03" db="EMBL/GenBank/DDBJ databases">
        <title>Aureococcus anophagefferens CCMP1851 and Kratosvirus quantuckense: Draft genome of a second virus-susceptible host strain in the model system.</title>
        <authorList>
            <person name="Chase E."/>
            <person name="Truchon A.R."/>
            <person name="Schepens W."/>
            <person name="Wilhelm S.W."/>
        </authorList>
    </citation>
    <scope>NUCLEOTIDE SEQUENCE [LARGE SCALE GENOMIC DNA]</scope>
    <source>
        <strain evidence="2 3">CCMP1851</strain>
    </source>
</reference>
<feature type="region of interest" description="Disordered" evidence="1">
    <location>
        <begin position="29"/>
        <end position="61"/>
    </location>
</feature>
<evidence type="ECO:0000313" key="3">
    <source>
        <dbReference type="Proteomes" id="UP001363151"/>
    </source>
</evidence>
<accession>A0ABR1GFF5</accession>
<protein>
    <submittedName>
        <fullName evidence="2">Uncharacterized protein</fullName>
    </submittedName>
</protein>
<evidence type="ECO:0000313" key="2">
    <source>
        <dbReference type="EMBL" id="KAK7254730.1"/>
    </source>
</evidence>
<dbReference type="Proteomes" id="UP001363151">
    <property type="component" value="Unassembled WGS sequence"/>
</dbReference>
<feature type="region of interest" description="Disordered" evidence="1">
    <location>
        <begin position="185"/>
        <end position="206"/>
    </location>
</feature>
<comment type="caution">
    <text evidence="2">The sequence shown here is derived from an EMBL/GenBank/DDBJ whole genome shotgun (WGS) entry which is preliminary data.</text>
</comment>